<sequence length="59" mass="6737">MNKDLRVILALAIISLVILRGYLFNASPIDAYLDYGTVFLALIVMPRPKFALWPRKTED</sequence>
<reference evidence="2 3" key="1">
    <citation type="journal article" date="2015" name="Genome Announc.">
        <title>Expanding the biotechnology potential of lactobacilli through comparative genomics of 213 strains and associated genera.</title>
        <authorList>
            <person name="Sun Z."/>
            <person name="Harris H.M."/>
            <person name="McCann A."/>
            <person name="Guo C."/>
            <person name="Argimon S."/>
            <person name="Zhang W."/>
            <person name="Yang X."/>
            <person name="Jeffery I.B."/>
            <person name="Cooney J.C."/>
            <person name="Kagawa T.F."/>
            <person name="Liu W."/>
            <person name="Song Y."/>
            <person name="Salvetti E."/>
            <person name="Wrobel A."/>
            <person name="Rasinkangas P."/>
            <person name="Parkhill J."/>
            <person name="Rea M.C."/>
            <person name="O'Sullivan O."/>
            <person name="Ritari J."/>
            <person name="Douillard F.P."/>
            <person name="Paul Ross R."/>
            <person name="Yang R."/>
            <person name="Briner A.E."/>
            <person name="Felis G.E."/>
            <person name="de Vos W.M."/>
            <person name="Barrangou R."/>
            <person name="Klaenhammer T.R."/>
            <person name="Caufield P.W."/>
            <person name="Cui Y."/>
            <person name="Zhang H."/>
            <person name="O'Toole P.W."/>
        </authorList>
    </citation>
    <scope>NUCLEOTIDE SEQUENCE [LARGE SCALE GENOMIC DNA]</scope>
    <source>
        <strain evidence="2 3">DSM 19910</strain>
    </source>
</reference>
<organism evidence="2 3">
    <name type="scientific">Liquorilactobacillus capillatus DSM 19910</name>
    <dbReference type="NCBI Taxonomy" id="1423731"/>
    <lineage>
        <taxon>Bacteria</taxon>
        <taxon>Bacillati</taxon>
        <taxon>Bacillota</taxon>
        <taxon>Bacilli</taxon>
        <taxon>Lactobacillales</taxon>
        <taxon>Lactobacillaceae</taxon>
        <taxon>Liquorilactobacillus</taxon>
    </lineage>
</organism>
<protein>
    <submittedName>
        <fullName evidence="2">Uncharacterized protein</fullName>
    </submittedName>
</protein>
<feature type="transmembrane region" description="Helical" evidence="1">
    <location>
        <begin position="7"/>
        <end position="23"/>
    </location>
</feature>
<name>A0A0R1M6Y8_9LACO</name>
<evidence type="ECO:0000313" key="3">
    <source>
        <dbReference type="Proteomes" id="UP000051621"/>
    </source>
</evidence>
<keyword evidence="1" id="KW-0812">Transmembrane</keyword>
<keyword evidence="3" id="KW-1185">Reference proteome</keyword>
<comment type="caution">
    <text evidence="2">The sequence shown here is derived from an EMBL/GenBank/DDBJ whole genome shotgun (WGS) entry which is preliminary data.</text>
</comment>
<proteinExistence type="predicted"/>
<dbReference type="OrthoDB" id="2319671at2"/>
<evidence type="ECO:0000256" key="1">
    <source>
        <dbReference type="SAM" id="Phobius"/>
    </source>
</evidence>
<dbReference type="Proteomes" id="UP000051621">
    <property type="component" value="Unassembled WGS sequence"/>
</dbReference>
<dbReference type="PATRIC" id="fig|1423731.3.peg.1695"/>
<gene>
    <name evidence="2" type="ORF">FC81_GL001654</name>
</gene>
<dbReference type="RefSeq" id="WP_057745271.1">
    <property type="nucleotide sequence ID" value="NZ_AZEF01000032.1"/>
</dbReference>
<dbReference type="EMBL" id="AZEF01000032">
    <property type="protein sequence ID" value="KRL00821.1"/>
    <property type="molecule type" value="Genomic_DNA"/>
</dbReference>
<dbReference type="AlphaFoldDB" id="A0A0R1M6Y8"/>
<evidence type="ECO:0000313" key="2">
    <source>
        <dbReference type="EMBL" id="KRL00821.1"/>
    </source>
</evidence>
<accession>A0A0R1M6Y8</accession>
<keyword evidence="1" id="KW-1133">Transmembrane helix</keyword>
<keyword evidence="1" id="KW-0472">Membrane</keyword>